<accession>T1BSD9</accession>
<feature type="domain" description="Alanine racemase N-terminal" evidence="2">
    <location>
        <begin position="1"/>
        <end position="174"/>
    </location>
</feature>
<evidence type="ECO:0000256" key="1">
    <source>
        <dbReference type="ARBA" id="ARBA00022898"/>
    </source>
</evidence>
<keyword evidence="1" id="KW-0663">Pyridoxal phosphate</keyword>
<evidence type="ECO:0000259" key="2">
    <source>
        <dbReference type="Pfam" id="PF01168"/>
    </source>
</evidence>
<proteinExistence type="predicted"/>
<dbReference type="InterPro" id="IPR011078">
    <property type="entry name" value="PyrdxlP_homeostasis"/>
</dbReference>
<dbReference type="EMBL" id="AUZX01008390">
    <property type="protein sequence ID" value="EQD56094.1"/>
    <property type="molecule type" value="Genomic_DNA"/>
</dbReference>
<dbReference type="GO" id="GO:0030170">
    <property type="term" value="F:pyridoxal phosphate binding"/>
    <property type="evidence" value="ECO:0007669"/>
    <property type="project" value="InterPro"/>
</dbReference>
<dbReference type="NCBIfam" id="TIGR00044">
    <property type="entry name" value="YggS family pyridoxal phosphate-dependent enzyme"/>
    <property type="match status" value="1"/>
</dbReference>
<dbReference type="AlphaFoldDB" id="T1BSD9"/>
<evidence type="ECO:0000313" key="3">
    <source>
        <dbReference type="EMBL" id="EQD56094.1"/>
    </source>
</evidence>
<gene>
    <name evidence="3" type="ORF">B1A_11690</name>
</gene>
<dbReference type="SUPFAM" id="SSF51419">
    <property type="entry name" value="PLP-binding barrel"/>
    <property type="match status" value="1"/>
</dbReference>
<dbReference type="PANTHER" id="PTHR10146:SF14">
    <property type="entry name" value="PYRIDOXAL PHOSPHATE HOMEOSTASIS PROTEIN"/>
    <property type="match status" value="1"/>
</dbReference>
<dbReference type="Pfam" id="PF01168">
    <property type="entry name" value="Ala_racemase_N"/>
    <property type="match status" value="1"/>
</dbReference>
<dbReference type="Gene3D" id="3.20.20.10">
    <property type="entry name" value="Alanine racemase"/>
    <property type="match status" value="1"/>
</dbReference>
<name>T1BSD9_9ZZZZ</name>
<reference evidence="3" key="2">
    <citation type="journal article" date="2014" name="ISME J.">
        <title>Microbial stratification in low pH oxic and suboxic macroscopic growths along an acid mine drainage.</title>
        <authorList>
            <person name="Mendez-Garcia C."/>
            <person name="Mesa V."/>
            <person name="Sprenger R.R."/>
            <person name="Richter M."/>
            <person name="Diez M.S."/>
            <person name="Solano J."/>
            <person name="Bargiela R."/>
            <person name="Golyshina O.V."/>
            <person name="Manteca A."/>
            <person name="Ramos J.L."/>
            <person name="Gallego J.R."/>
            <person name="Llorente I."/>
            <person name="Martins Dos Santos V.A."/>
            <person name="Jensen O.N."/>
            <person name="Pelaez A.I."/>
            <person name="Sanchez J."/>
            <person name="Ferrer M."/>
        </authorList>
    </citation>
    <scope>NUCLEOTIDE SEQUENCE</scope>
</reference>
<organism evidence="3">
    <name type="scientific">mine drainage metagenome</name>
    <dbReference type="NCBI Taxonomy" id="410659"/>
    <lineage>
        <taxon>unclassified sequences</taxon>
        <taxon>metagenomes</taxon>
        <taxon>ecological metagenomes</taxon>
    </lineage>
</organism>
<comment type="caution">
    <text evidence="3">The sequence shown here is derived from an EMBL/GenBank/DDBJ whole genome shotgun (WGS) entry which is preliminary data.</text>
</comment>
<sequence length="178" mass="19246">NLARVEEQIAAACHRANRPRESVHLMAVSKTHPSDAIIEAYAAGVRLFGENRVQEYADKRGALQAAGIFAGQLPAIAHCIGPLQSNKAARAAQIFDSIDSVDSLRLADRLNKAAAEANQQLPIFIEIKLGSEESKHGLAPEAAELTSLLEQLPNLTHLQLRGLMTVPPYADDLEQARP</sequence>
<feature type="non-terminal residue" evidence="3">
    <location>
        <position position="178"/>
    </location>
</feature>
<reference evidence="3" key="1">
    <citation type="submission" date="2013-08" db="EMBL/GenBank/DDBJ databases">
        <authorList>
            <person name="Mendez C."/>
            <person name="Richter M."/>
            <person name="Ferrer M."/>
            <person name="Sanchez J."/>
        </authorList>
    </citation>
    <scope>NUCLEOTIDE SEQUENCE</scope>
</reference>
<dbReference type="InterPro" id="IPR001608">
    <property type="entry name" value="Ala_racemase_N"/>
</dbReference>
<dbReference type="PANTHER" id="PTHR10146">
    <property type="entry name" value="PROLINE SYNTHETASE CO-TRANSCRIBED BACTERIAL HOMOLOG PROTEIN"/>
    <property type="match status" value="1"/>
</dbReference>
<dbReference type="InterPro" id="IPR029066">
    <property type="entry name" value="PLP-binding_barrel"/>
</dbReference>
<protein>
    <submittedName>
        <fullName evidence="3">Pyridoxal phosphate enzyme, YggS family</fullName>
    </submittedName>
</protein>
<feature type="non-terminal residue" evidence="3">
    <location>
        <position position="1"/>
    </location>
</feature>
<dbReference type="CDD" id="cd00635">
    <property type="entry name" value="PLPDE_III_YBL036c_like"/>
    <property type="match status" value="1"/>
</dbReference>